<evidence type="ECO:0000256" key="1">
    <source>
        <dbReference type="SAM" id="Coils"/>
    </source>
</evidence>
<dbReference type="AlphaFoldDB" id="A0A167PTF3"/>
<organism evidence="3 4">
    <name type="scientific">Phycomyces blakesleeanus (strain ATCC 8743b / DSM 1359 / FGSC 10004 / NBRC 33097 / NRRL 1555)</name>
    <dbReference type="NCBI Taxonomy" id="763407"/>
    <lineage>
        <taxon>Eukaryota</taxon>
        <taxon>Fungi</taxon>
        <taxon>Fungi incertae sedis</taxon>
        <taxon>Mucoromycota</taxon>
        <taxon>Mucoromycotina</taxon>
        <taxon>Mucoromycetes</taxon>
        <taxon>Mucorales</taxon>
        <taxon>Phycomycetaceae</taxon>
        <taxon>Phycomyces</taxon>
    </lineage>
</organism>
<feature type="compositionally biased region" description="Polar residues" evidence="2">
    <location>
        <begin position="349"/>
        <end position="358"/>
    </location>
</feature>
<protein>
    <submittedName>
        <fullName evidence="3">Uncharacterized protein</fullName>
    </submittedName>
</protein>
<keyword evidence="4" id="KW-1185">Reference proteome</keyword>
<gene>
    <name evidence="3" type="ORF">PHYBLDRAFT_62725</name>
</gene>
<dbReference type="InParanoid" id="A0A167PTF3"/>
<feature type="compositionally biased region" description="Basic and acidic residues" evidence="2">
    <location>
        <begin position="270"/>
        <end position="282"/>
    </location>
</feature>
<feature type="compositionally biased region" description="Low complexity" evidence="2">
    <location>
        <begin position="256"/>
        <end position="269"/>
    </location>
</feature>
<feature type="region of interest" description="Disordered" evidence="2">
    <location>
        <begin position="256"/>
        <end position="290"/>
    </location>
</feature>
<evidence type="ECO:0000313" key="3">
    <source>
        <dbReference type="EMBL" id="OAD78507.1"/>
    </source>
</evidence>
<feature type="region of interest" description="Disordered" evidence="2">
    <location>
        <begin position="120"/>
        <end position="142"/>
    </location>
</feature>
<evidence type="ECO:0000313" key="4">
    <source>
        <dbReference type="Proteomes" id="UP000077315"/>
    </source>
</evidence>
<feature type="region of interest" description="Disordered" evidence="2">
    <location>
        <begin position="379"/>
        <end position="408"/>
    </location>
</feature>
<keyword evidence="1" id="KW-0175">Coiled coil</keyword>
<evidence type="ECO:0000256" key="2">
    <source>
        <dbReference type="SAM" id="MobiDB-lite"/>
    </source>
</evidence>
<dbReference type="OrthoDB" id="10460320at2759"/>
<dbReference type="GeneID" id="29001912"/>
<feature type="compositionally biased region" description="Basic and acidic residues" evidence="2">
    <location>
        <begin position="124"/>
        <end position="142"/>
    </location>
</feature>
<dbReference type="VEuPathDB" id="FungiDB:PHYBLDRAFT_62725"/>
<feature type="region of interest" description="Disordered" evidence="2">
    <location>
        <begin position="341"/>
        <end position="360"/>
    </location>
</feature>
<dbReference type="Proteomes" id="UP000077315">
    <property type="component" value="Unassembled WGS sequence"/>
</dbReference>
<proteinExistence type="predicted"/>
<feature type="coiled-coil region" evidence="1">
    <location>
        <begin position="437"/>
        <end position="464"/>
    </location>
</feature>
<accession>A0A167PTF3</accession>
<reference evidence="4" key="1">
    <citation type="submission" date="2015-06" db="EMBL/GenBank/DDBJ databases">
        <title>Expansion of signal transduction pathways in fungi by whole-genome duplication.</title>
        <authorList>
            <consortium name="DOE Joint Genome Institute"/>
            <person name="Corrochano L.M."/>
            <person name="Kuo A."/>
            <person name="Marcet-Houben M."/>
            <person name="Polaino S."/>
            <person name="Salamov A."/>
            <person name="Villalobos J.M."/>
            <person name="Alvarez M.I."/>
            <person name="Avalos J."/>
            <person name="Benito E.P."/>
            <person name="Benoit I."/>
            <person name="Burger G."/>
            <person name="Camino L.P."/>
            <person name="Canovas D."/>
            <person name="Cerda-Olmedo E."/>
            <person name="Cheng J.-F."/>
            <person name="Dominguez A."/>
            <person name="Elias M."/>
            <person name="Eslava A.P."/>
            <person name="Glaser F."/>
            <person name="Grimwood J."/>
            <person name="Gutierrez G."/>
            <person name="Heitman J."/>
            <person name="Henrissat B."/>
            <person name="Iturriaga E.A."/>
            <person name="Lang B.F."/>
            <person name="Lavin J.L."/>
            <person name="Lee S."/>
            <person name="Li W."/>
            <person name="Lindquist E."/>
            <person name="Lopez-Garcia S."/>
            <person name="Luque E.M."/>
            <person name="Marcos A.T."/>
            <person name="Martin J."/>
            <person name="McCluskey K."/>
            <person name="Medina H.R."/>
            <person name="Miralles-Duran A."/>
            <person name="Miyazaki A."/>
            <person name="Munoz-Torres E."/>
            <person name="Oguiza J.A."/>
            <person name="Ohm R."/>
            <person name="Olmedo M."/>
            <person name="Orejas M."/>
            <person name="Ortiz-Castellanos L."/>
            <person name="Pisabarro A.G."/>
            <person name="Rodriguez-Romero J."/>
            <person name="Ruiz-Herrera J."/>
            <person name="Ruiz-Vazquez R."/>
            <person name="Sanz C."/>
            <person name="Schackwitz W."/>
            <person name="Schmutz J."/>
            <person name="Shahriari M."/>
            <person name="Shelest E."/>
            <person name="Silva-Franco F."/>
            <person name="Soanes D."/>
            <person name="Syed K."/>
            <person name="Tagua V.G."/>
            <person name="Talbot N.J."/>
            <person name="Thon M."/>
            <person name="De vries R.P."/>
            <person name="Wiebenga A."/>
            <person name="Yadav J.S."/>
            <person name="Braun E.L."/>
            <person name="Baker S."/>
            <person name="Garre V."/>
            <person name="Horwitz B."/>
            <person name="Torres-Martinez S."/>
            <person name="Idnurm A."/>
            <person name="Herrera-Estrella A."/>
            <person name="Gabaldon T."/>
            <person name="Grigoriev I.V."/>
        </authorList>
    </citation>
    <scope>NUCLEOTIDE SEQUENCE [LARGE SCALE GENOMIC DNA]</scope>
    <source>
        <strain evidence="4">NRRL 1555(-)</strain>
    </source>
</reference>
<feature type="region of interest" description="Disordered" evidence="2">
    <location>
        <begin position="42"/>
        <end position="77"/>
    </location>
</feature>
<sequence>MWNAYYAERLAARKRSVITRSTYKLSPFVVVPPEEYINPARKLRSNRSPFNNAPPSPSWDELARSSDEASLKSPTVTSPTRSLLISREIQDSIPSFSVRLPSFREGSSLESTGNILEKSYSKRRLADSPNDHDKSKRFRDEDSYLSQSQVLTSRVYSVHNQTIEQENESIRVQESSNPPEFIGVSEVEMRELAQMSIKDMFGNTSVQEQNKSYDQGTEIQNEDIINITSEHIKPSKSQLLHGSLPEQLPQLQPQLNLESQSQSQTQIESELNREKEHNEVTPHEQQSTEIQEDFEQDMWSIPQLDYGSPEPMNIETDQLEGANIELTNEARPEEEPVVIDHTSPEGEKSNINNETQHPQAGEPEVDMDLDIDFQTDGIPEQPLPDQSEVREQVTTEVPQKRGRGRPPLVPMDDILGNELASSGSIGAPPELDLDTFIKKHTDLLEAAAEERENKEQAVDEIRHISGPVFDEVSMFFLLYSKNITNTQRRDLVSRFGSIIVDELEALTTLYTEYLKAEWMLRREKYLLRRLRTKLLDIRMKQSGCKNEQAVLKRHLEENDSKRVTLSGLGHFFDHIKSIRAQVVESDEPIEEQHWSA</sequence>
<dbReference type="RefSeq" id="XP_018296547.1">
    <property type="nucleotide sequence ID" value="XM_018441006.1"/>
</dbReference>
<name>A0A167PTF3_PHYB8</name>
<feature type="compositionally biased region" description="Basic and acidic residues" evidence="2">
    <location>
        <begin position="61"/>
        <end position="70"/>
    </location>
</feature>
<dbReference type="EMBL" id="KV440973">
    <property type="protein sequence ID" value="OAD78507.1"/>
    <property type="molecule type" value="Genomic_DNA"/>
</dbReference>